<feature type="transmembrane region" description="Helical" evidence="1">
    <location>
        <begin position="131"/>
        <end position="152"/>
    </location>
</feature>
<feature type="transmembrane region" description="Helical" evidence="1">
    <location>
        <begin position="212"/>
        <end position="232"/>
    </location>
</feature>
<gene>
    <name evidence="2" type="ORF">QJ043_03755</name>
</gene>
<protein>
    <submittedName>
        <fullName evidence="2">Uncharacterized protein</fullName>
    </submittedName>
</protein>
<feature type="transmembrane region" description="Helical" evidence="1">
    <location>
        <begin position="21"/>
        <end position="45"/>
    </location>
</feature>
<feature type="transmembrane region" description="Helical" evidence="1">
    <location>
        <begin position="172"/>
        <end position="192"/>
    </location>
</feature>
<keyword evidence="1" id="KW-0812">Transmembrane</keyword>
<dbReference type="Proteomes" id="UP001431693">
    <property type="component" value="Unassembled WGS sequence"/>
</dbReference>
<reference evidence="2" key="1">
    <citation type="submission" date="2023-05" db="EMBL/GenBank/DDBJ databases">
        <title>[olsenella] sp. nov., isolated from a pig farm feces dump.</title>
        <authorList>
            <person name="Chang Y.-H."/>
        </authorList>
    </citation>
    <scope>NUCLEOTIDE SEQUENCE</scope>
    <source>
        <strain evidence="2">YH-ols2217</strain>
    </source>
</reference>
<keyword evidence="3" id="KW-1185">Reference proteome</keyword>
<comment type="caution">
    <text evidence="2">The sequence shown here is derived from an EMBL/GenBank/DDBJ whole genome shotgun (WGS) entry which is preliminary data.</text>
</comment>
<accession>A0ABT6ZJH6</accession>
<feature type="transmembrane region" description="Helical" evidence="1">
    <location>
        <begin position="282"/>
        <end position="302"/>
    </location>
</feature>
<keyword evidence="1" id="KW-0472">Membrane</keyword>
<keyword evidence="1" id="KW-1133">Transmembrane helix</keyword>
<sequence length="304" mass="32602">MAKSPEERLTVADVPPLRRRPIMTAGVGLIAVAILSVIVLIPSAVHARWDLATVGAWPLAALMVLSFCVPCVTAIVVVVMANFEVPRPVRYALALISLVGASVPFCIMFMACVSETDSQGAQVAYSVLKNGVGWFCGGLVVLGACLGLSLPVADTPHPEKPLWERPRRARDIATVGALGWAGSVYQLVYLLAPYVVGPYAHGALTYFISQSVAAPMAAFFVTAFVAAIGWTQASFPEHQWSHRILVWVPLGLFLLTIANAFLDTLTLHGSYSLSYATYRISGVWVLEMCLLGILYGIGLSGIRD</sequence>
<organism evidence="2 3">
    <name type="scientific">Kribbibacterium absianum</name>
    <dbReference type="NCBI Taxonomy" id="3044210"/>
    <lineage>
        <taxon>Bacteria</taxon>
        <taxon>Bacillati</taxon>
        <taxon>Actinomycetota</taxon>
        <taxon>Coriobacteriia</taxon>
        <taxon>Coriobacteriales</taxon>
        <taxon>Kribbibacteriaceae</taxon>
        <taxon>Kribbibacterium</taxon>
    </lineage>
</organism>
<name>A0ABT6ZJH6_9ACTN</name>
<feature type="transmembrane region" description="Helical" evidence="1">
    <location>
        <begin position="91"/>
        <end position="111"/>
    </location>
</feature>
<feature type="transmembrane region" description="Helical" evidence="1">
    <location>
        <begin position="57"/>
        <end position="79"/>
    </location>
</feature>
<feature type="transmembrane region" description="Helical" evidence="1">
    <location>
        <begin position="244"/>
        <end position="262"/>
    </location>
</feature>
<dbReference type="RefSeq" id="WP_283713991.1">
    <property type="nucleotide sequence ID" value="NZ_JASJEW010000008.1"/>
</dbReference>
<proteinExistence type="predicted"/>
<evidence type="ECO:0000313" key="3">
    <source>
        <dbReference type="Proteomes" id="UP001431693"/>
    </source>
</evidence>
<dbReference type="EMBL" id="JASJEX010000002">
    <property type="protein sequence ID" value="MDJ1129198.1"/>
    <property type="molecule type" value="Genomic_DNA"/>
</dbReference>
<evidence type="ECO:0000256" key="1">
    <source>
        <dbReference type="SAM" id="Phobius"/>
    </source>
</evidence>
<evidence type="ECO:0000313" key="2">
    <source>
        <dbReference type="EMBL" id="MDJ1129198.1"/>
    </source>
</evidence>